<dbReference type="KEGG" id="vg:10511823"/>
<organism evidence="1 2">
    <name type="scientific">Roseobacter phage RDJL Phi 1</name>
    <dbReference type="NCBI Taxonomy" id="562742"/>
    <lineage>
        <taxon>Viruses</taxon>
        <taxon>Duplodnaviria</taxon>
        <taxon>Heunggongvirae</taxon>
        <taxon>Uroviricota</taxon>
        <taxon>Caudoviricetes</taxon>
        <taxon>Xiamenvirus</taxon>
        <taxon>Xiamenvirus RDJL1</taxon>
    </lineage>
</organism>
<dbReference type="EMBL" id="HM151342">
    <property type="protein sequence ID" value="ADK73487.1"/>
    <property type="molecule type" value="Genomic_DNA"/>
</dbReference>
<dbReference type="GeneID" id="10511823"/>
<protein>
    <submittedName>
        <fullName evidence="1">Uncharacterized protein</fullName>
    </submittedName>
</protein>
<dbReference type="Proteomes" id="UP000008742">
    <property type="component" value="Segment"/>
</dbReference>
<reference evidence="1 2" key="2">
    <citation type="journal article" date="2011" name="Virol. J.">
        <title>Complete genome sequence of a marine roseophage provides evidence into the evolution of gene transfer agents in alphaproteobacteria.</title>
        <authorList>
            <person name="Huang S."/>
            <person name="Zhang Y."/>
            <person name="Chen F."/>
            <person name="Jiao N."/>
        </authorList>
    </citation>
    <scope>NUCLEOTIDE SEQUENCE [LARGE SCALE GENOMIC DNA]</scope>
</reference>
<proteinExistence type="predicted"/>
<sequence>MTTETQTPVEQDPVRMNALLEELRVQRAFLGDRATNLAGDLAQAMAKIEELHALLAVTAKERDEWKTKAKSQMELALDP</sequence>
<evidence type="ECO:0000313" key="1">
    <source>
        <dbReference type="EMBL" id="ADK73487.1"/>
    </source>
</evidence>
<dbReference type="RefSeq" id="YP_004421854.1">
    <property type="nucleotide sequence ID" value="NC_015466.1"/>
</dbReference>
<dbReference type="OrthoDB" id="34471at10239"/>
<name>F4YXL4_9CAUD</name>
<evidence type="ECO:0000313" key="2">
    <source>
        <dbReference type="Proteomes" id="UP000008742"/>
    </source>
</evidence>
<gene>
    <name evidence="1" type="ORF">RDJLphi1_gp86</name>
</gene>
<accession>F4YXL4</accession>
<keyword evidence="2" id="KW-1185">Reference proteome</keyword>
<reference evidence="1 2" key="1">
    <citation type="journal article" date="2009" name="Appl. Environ. Microbiol.">
        <title>Roseophage RDJL Phi1, infecting the aerobic anoxygenic phototrophic bacterium Roseobacter denitrificans OCh114.</title>
        <authorList>
            <person name="Zhang Y."/>
            <person name="Jiao N."/>
        </authorList>
    </citation>
    <scope>NUCLEOTIDE SEQUENCE [LARGE SCALE GENOMIC DNA]</scope>
</reference>